<reference evidence="1" key="1">
    <citation type="submission" date="2019-12" db="EMBL/GenBank/DDBJ databases">
        <title>Genome sequencing and annotation of Brassica cretica.</title>
        <authorList>
            <person name="Studholme D.J."/>
            <person name="Sarris P."/>
        </authorList>
    </citation>
    <scope>NUCLEOTIDE SEQUENCE</scope>
    <source>
        <strain evidence="1">PFS-109/04</strain>
        <tissue evidence="1">Leaf</tissue>
    </source>
</reference>
<accession>A0A8S9MMS2</accession>
<sequence>MIQESLQLATVEPKQRATLDEEDRLIHHSSWKKKSPSIDRYGSTSIDTQPHQSNHLRASTNNAYFPSIDTKVDTTRDGDYSIGSWADDRYHESYAVETTYRDQGDDELHEDEFGIFRDPDGYARAIDGRTLHVSREHIADILQTADGADNLFIHQLNIPEHQQKDTKEFYDTAGGIDKSFKQRTRHPTQPSIDVDVPTSVDRRPEFGRRAFDLLGTRKFYWEEKDE</sequence>
<proteinExistence type="predicted"/>
<dbReference type="AlphaFoldDB" id="A0A8S9MMS2"/>
<dbReference type="Proteomes" id="UP000712600">
    <property type="component" value="Unassembled WGS sequence"/>
</dbReference>
<gene>
    <name evidence="1" type="ORF">F2Q69_00052134</name>
</gene>
<organism evidence="1 2">
    <name type="scientific">Brassica cretica</name>
    <name type="common">Mustard</name>
    <dbReference type="NCBI Taxonomy" id="69181"/>
    <lineage>
        <taxon>Eukaryota</taxon>
        <taxon>Viridiplantae</taxon>
        <taxon>Streptophyta</taxon>
        <taxon>Embryophyta</taxon>
        <taxon>Tracheophyta</taxon>
        <taxon>Spermatophyta</taxon>
        <taxon>Magnoliopsida</taxon>
        <taxon>eudicotyledons</taxon>
        <taxon>Gunneridae</taxon>
        <taxon>Pentapetalae</taxon>
        <taxon>rosids</taxon>
        <taxon>malvids</taxon>
        <taxon>Brassicales</taxon>
        <taxon>Brassicaceae</taxon>
        <taxon>Brassiceae</taxon>
        <taxon>Brassica</taxon>
    </lineage>
</organism>
<dbReference type="EMBL" id="QGKX02002183">
    <property type="protein sequence ID" value="KAF3485215.1"/>
    <property type="molecule type" value="Genomic_DNA"/>
</dbReference>
<evidence type="ECO:0000313" key="2">
    <source>
        <dbReference type="Proteomes" id="UP000712600"/>
    </source>
</evidence>
<name>A0A8S9MMS2_BRACR</name>
<comment type="caution">
    <text evidence="1">The sequence shown here is derived from an EMBL/GenBank/DDBJ whole genome shotgun (WGS) entry which is preliminary data.</text>
</comment>
<protein>
    <submittedName>
        <fullName evidence="1">Uncharacterized protein</fullName>
    </submittedName>
</protein>
<evidence type="ECO:0000313" key="1">
    <source>
        <dbReference type="EMBL" id="KAF3485215.1"/>
    </source>
</evidence>